<evidence type="ECO:0000313" key="5">
    <source>
        <dbReference type="Proteomes" id="UP000076871"/>
    </source>
</evidence>
<dbReference type="PROSITE" id="PS50157">
    <property type="entry name" value="ZINC_FINGER_C2H2_2"/>
    <property type="match status" value="1"/>
</dbReference>
<protein>
    <recommendedName>
        <fullName evidence="3">C2H2-type domain-containing protein</fullName>
    </recommendedName>
</protein>
<evidence type="ECO:0000313" key="4">
    <source>
        <dbReference type="EMBL" id="KZT01937.1"/>
    </source>
</evidence>
<feature type="region of interest" description="Disordered" evidence="2">
    <location>
        <begin position="1"/>
        <end position="20"/>
    </location>
</feature>
<dbReference type="Proteomes" id="UP000076871">
    <property type="component" value="Unassembled WGS sequence"/>
</dbReference>
<evidence type="ECO:0000256" key="2">
    <source>
        <dbReference type="SAM" id="MobiDB-lite"/>
    </source>
</evidence>
<keyword evidence="1" id="KW-0863">Zinc-finger</keyword>
<dbReference type="PROSITE" id="PS00028">
    <property type="entry name" value="ZINC_FINGER_C2H2_1"/>
    <property type="match status" value="1"/>
</dbReference>
<keyword evidence="1" id="KW-0479">Metal-binding</keyword>
<dbReference type="SMART" id="SM00355">
    <property type="entry name" value="ZnF_C2H2"/>
    <property type="match status" value="2"/>
</dbReference>
<keyword evidence="5" id="KW-1185">Reference proteome</keyword>
<feature type="domain" description="C2H2-type" evidence="3">
    <location>
        <begin position="174"/>
        <end position="203"/>
    </location>
</feature>
<dbReference type="EMBL" id="KV427657">
    <property type="protein sequence ID" value="KZT01937.1"/>
    <property type="molecule type" value="Genomic_DNA"/>
</dbReference>
<keyword evidence="1" id="KW-0862">Zinc</keyword>
<reference evidence="4 5" key="1">
    <citation type="journal article" date="2016" name="Mol. Biol. Evol.">
        <title>Comparative Genomics of Early-Diverging Mushroom-Forming Fungi Provides Insights into the Origins of Lignocellulose Decay Capabilities.</title>
        <authorList>
            <person name="Nagy L.G."/>
            <person name="Riley R."/>
            <person name="Tritt A."/>
            <person name="Adam C."/>
            <person name="Daum C."/>
            <person name="Floudas D."/>
            <person name="Sun H."/>
            <person name="Yadav J.S."/>
            <person name="Pangilinan J."/>
            <person name="Larsson K.H."/>
            <person name="Matsuura K."/>
            <person name="Barry K."/>
            <person name="Labutti K."/>
            <person name="Kuo R."/>
            <person name="Ohm R.A."/>
            <person name="Bhattacharya S.S."/>
            <person name="Shirouzu T."/>
            <person name="Yoshinaga Y."/>
            <person name="Martin F.M."/>
            <person name="Grigoriev I.V."/>
            <person name="Hibbett D.S."/>
        </authorList>
    </citation>
    <scope>NUCLEOTIDE SEQUENCE [LARGE SCALE GENOMIC DNA]</scope>
    <source>
        <strain evidence="4 5">93-53</strain>
    </source>
</reference>
<evidence type="ECO:0000259" key="3">
    <source>
        <dbReference type="PROSITE" id="PS50157"/>
    </source>
</evidence>
<dbReference type="GeneID" id="63826907"/>
<name>A0A165BZL1_9APHY</name>
<sequence length="203" mass="23081">MDTGDVPPSSSPLGSPRFSADDQQTIYRYMRAVADHLDPSAVARKGMNELFVRTSWWFPLEKSAKNDNPESESESEPELELIASPEERESGGAAIPSPKALPDLARCLWDSCTGTIAARDLESVRTHFTEAHPEGRRWFGSERIVCRWAECARWDYMERRRVPGHVIRMHLREHECPFRTCGMVFGSKDDVRVHLQLVHDGSE</sequence>
<accession>A0A165BZL1</accession>
<proteinExistence type="predicted"/>
<dbReference type="AlphaFoldDB" id="A0A165BZL1"/>
<dbReference type="RefSeq" id="XP_040759677.1">
    <property type="nucleotide sequence ID" value="XM_040909878.1"/>
</dbReference>
<organism evidence="4 5">
    <name type="scientific">Laetiporus sulphureus 93-53</name>
    <dbReference type="NCBI Taxonomy" id="1314785"/>
    <lineage>
        <taxon>Eukaryota</taxon>
        <taxon>Fungi</taxon>
        <taxon>Dikarya</taxon>
        <taxon>Basidiomycota</taxon>
        <taxon>Agaricomycotina</taxon>
        <taxon>Agaricomycetes</taxon>
        <taxon>Polyporales</taxon>
        <taxon>Laetiporus</taxon>
    </lineage>
</organism>
<dbReference type="GO" id="GO:0008270">
    <property type="term" value="F:zinc ion binding"/>
    <property type="evidence" value="ECO:0007669"/>
    <property type="project" value="UniProtKB-KW"/>
</dbReference>
<evidence type="ECO:0000256" key="1">
    <source>
        <dbReference type="PROSITE-ProRule" id="PRU00042"/>
    </source>
</evidence>
<dbReference type="InterPro" id="IPR013087">
    <property type="entry name" value="Znf_C2H2_type"/>
</dbReference>
<dbReference type="OrthoDB" id="654211at2759"/>
<gene>
    <name evidence="4" type="ORF">LAESUDRAFT_730634</name>
</gene>
<dbReference type="InParanoid" id="A0A165BZL1"/>